<accession>A0A9X9M8T6</accession>
<evidence type="ECO:0000313" key="2">
    <source>
        <dbReference type="EMBL" id="VCX39230.1"/>
    </source>
</evidence>
<gene>
    <name evidence="2" type="ORF">BN2614_LOCUS1</name>
</gene>
<dbReference type="EMBL" id="CYRY02044348">
    <property type="protein sequence ID" value="VCX39230.1"/>
    <property type="molecule type" value="Genomic_DNA"/>
</dbReference>
<dbReference type="Proteomes" id="UP000269945">
    <property type="component" value="Unassembled WGS sequence"/>
</dbReference>
<dbReference type="Pfam" id="PF01198">
    <property type="entry name" value="Ribosomal_L31e"/>
    <property type="match status" value="1"/>
</dbReference>
<protein>
    <submittedName>
        <fullName evidence="2">Uncharacterized protein</fullName>
    </submittedName>
</protein>
<dbReference type="InterPro" id="IPR000054">
    <property type="entry name" value="Ribosomal_eL31"/>
</dbReference>
<dbReference type="GO" id="GO:0006412">
    <property type="term" value="P:translation"/>
    <property type="evidence" value="ECO:0007669"/>
    <property type="project" value="InterPro"/>
</dbReference>
<sequence length="104" mass="11853">FQPSPSRAAPARKGGRKGRPAVNGVVTGEHSITIHRRVHRVGFRKRTLRALKECHERDENSRYAHSCHVQQSHLGQRNKECSIPSRCAVVQKTPRERRITKQAL</sequence>
<proteinExistence type="predicted"/>
<feature type="non-terminal residue" evidence="2">
    <location>
        <position position="1"/>
    </location>
</feature>
<organism evidence="2 3">
    <name type="scientific">Gulo gulo</name>
    <name type="common">Wolverine</name>
    <name type="synonym">Gluton</name>
    <dbReference type="NCBI Taxonomy" id="48420"/>
    <lineage>
        <taxon>Eukaryota</taxon>
        <taxon>Metazoa</taxon>
        <taxon>Chordata</taxon>
        <taxon>Craniata</taxon>
        <taxon>Vertebrata</taxon>
        <taxon>Euteleostomi</taxon>
        <taxon>Mammalia</taxon>
        <taxon>Eutheria</taxon>
        <taxon>Laurasiatheria</taxon>
        <taxon>Carnivora</taxon>
        <taxon>Caniformia</taxon>
        <taxon>Musteloidea</taxon>
        <taxon>Mustelidae</taxon>
        <taxon>Guloninae</taxon>
        <taxon>Gulo</taxon>
    </lineage>
</organism>
<feature type="region of interest" description="Disordered" evidence="1">
    <location>
        <begin position="1"/>
        <end position="23"/>
    </location>
</feature>
<dbReference type="GO" id="GO:0003735">
    <property type="term" value="F:structural constituent of ribosome"/>
    <property type="evidence" value="ECO:0007669"/>
    <property type="project" value="InterPro"/>
</dbReference>
<dbReference type="AlphaFoldDB" id="A0A9X9M8T6"/>
<dbReference type="GO" id="GO:0005840">
    <property type="term" value="C:ribosome"/>
    <property type="evidence" value="ECO:0007669"/>
    <property type="project" value="InterPro"/>
</dbReference>
<evidence type="ECO:0000256" key="1">
    <source>
        <dbReference type="SAM" id="MobiDB-lite"/>
    </source>
</evidence>
<comment type="caution">
    <text evidence="2">The sequence shown here is derived from an EMBL/GenBank/DDBJ whole genome shotgun (WGS) entry which is preliminary data.</text>
</comment>
<reference evidence="2 3" key="1">
    <citation type="submission" date="2018-10" db="EMBL/GenBank/DDBJ databases">
        <authorList>
            <person name="Ekblom R."/>
            <person name="Jareborg N."/>
        </authorList>
    </citation>
    <scope>NUCLEOTIDE SEQUENCE [LARGE SCALE GENOMIC DNA]</scope>
    <source>
        <tissue evidence="2">Muscle</tissue>
    </source>
</reference>
<keyword evidence="3" id="KW-1185">Reference proteome</keyword>
<evidence type="ECO:0000313" key="3">
    <source>
        <dbReference type="Proteomes" id="UP000269945"/>
    </source>
</evidence>
<name>A0A9X9M8T6_GULGU</name>